<name>A0A0E9XQ47_ANGAN</name>
<proteinExistence type="predicted"/>
<reference evidence="1" key="2">
    <citation type="journal article" date="2015" name="Fish Shellfish Immunol.">
        <title>Early steps in the European eel (Anguilla anguilla)-Vibrio vulnificus interaction in the gills: Role of the RtxA13 toxin.</title>
        <authorList>
            <person name="Callol A."/>
            <person name="Pajuelo D."/>
            <person name="Ebbesson L."/>
            <person name="Teles M."/>
            <person name="MacKenzie S."/>
            <person name="Amaro C."/>
        </authorList>
    </citation>
    <scope>NUCLEOTIDE SEQUENCE</scope>
</reference>
<protein>
    <submittedName>
        <fullName evidence="1">Uncharacterized protein</fullName>
    </submittedName>
</protein>
<sequence length="37" mass="4152">MASHFRKPLRMEAFLLFSPPPTPLILDTASPNPPTLF</sequence>
<organism evidence="1">
    <name type="scientific">Anguilla anguilla</name>
    <name type="common">European freshwater eel</name>
    <name type="synonym">Muraena anguilla</name>
    <dbReference type="NCBI Taxonomy" id="7936"/>
    <lineage>
        <taxon>Eukaryota</taxon>
        <taxon>Metazoa</taxon>
        <taxon>Chordata</taxon>
        <taxon>Craniata</taxon>
        <taxon>Vertebrata</taxon>
        <taxon>Euteleostomi</taxon>
        <taxon>Actinopterygii</taxon>
        <taxon>Neopterygii</taxon>
        <taxon>Teleostei</taxon>
        <taxon>Anguilliformes</taxon>
        <taxon>Anguillidae</taxon>
        <taxon>Anguilla</taxon>
    </lineage>
</organism>
<dbReference type="AlphaFoldDB" id="A0A0E9XQ47"/>
<evidence type="ECO:0000313" key="1">
    <source>
        <dbReference type="EMBL" id="JAI04745.1"/>
    </source>
</evidence>
<dbReference type="EMBL" id="GBXM01003833">
    <property type="protein sequence ID" value="JAI04745.1"/>
    <property type="molecule type" value="Transcribed_RNA"/>
</dbReference>
<reference evidence="1" key="1">
    <citation type="submission" date="2014-11" db="EMBL/GenBank/DDBJ databases">
        <authorList>
            <person name="Amaro Gonzalez C."/>
        </authorList>
    </citation>
    <scope>NUCLEOTIDE SEQUENCE</scope>
</reference>
<accession>A0A0E9XQ47</accession>